<feature type="region of interest" description="Disordered" evidence="1">
    <location>
        <begin position="26"/>
        <end position="55"/>
    </location>
</feature>
<accession>A0A1X7TVE4</accession>
<protein>
    <submittedName>
        <fullName evidence="2">Uncharacterized protein</fullName>
    </submittedName>
</protein>
<evidence type="ECO:0000313" key="2">
    <source>
        <dbReference type="EnsemblMetazoa" id="Aqu2.1.19187_001"/>
    </source>
</evidence>
<organism evidence="2">
    <name type="scientific">Amphimedon queenslandica</name>
    <name type="common">Sponge</name>
    <dbReference type="NCBI Taxonomy" id="400682"/>
    <lineage>
        <taxon>Eukaryota</taxon>
        <taxon>Metazoa</taxon>
        <taxon>Porifera</taxon>
        <taxon>Demospongiae</taxon>
        <taxon>Heteroscleromorpha</taxon>
        <taxon>Haplosclerida</taxon>
        <taxon>Niphatidae</taxon>
        <taxon>Amphimedon</taxon>
    </lineage>
</organism>
<feature type="compositionally biased region" description="Basic and acidic residues" evidence="1">
    <location>
        <begin position="40"/>
        <end position="55"/>
    </location>
</feature>
<dbReference type="InParanoid" id="A0A1X7TVE4"/>
<name>A0A1X7TVE4_AMPQE</name>
<sequence length="55" mass="6293">DKKDLSNAAGDIIDKIEKKLAENIEKESAKNKKKQSAESMKNESDYKAWHNKKES</sequence>
<dbReference type="EnsemblMetazoa" id="Aqu2.1.19187_001">
    <property type="protein sequence ID" value="Aqu2.1.19187_001"/>
    <property type="gene ID" value="Aqu2.1.19187"/>
</dbReference>
<dbReference type="AlphaFoldDB" id="A0A1X7TVE4"/>
<reference evidence="2" key="1">
    <citation type="submission" date="2017-05" db="UniProtKB">
        <authorList>
            <consortium name="EnsemblMetazoa"/>
        </authorList>
    </citation>
    <scope>IDENTIFICATION</scope>
</reference>
<proteinExistence type="predicted"/>
<evidence type="ECO:0000256" key="1">
    <source>
        <dbReference type="SAM" id="MobiDB-lite"/>
    </source>
</evidence>